<dbReference type="RefSeq" id="WP_147030798.1">
    <property type="nucleotide sequence ID" value="NZ_CP042436.1"/>
</dbReference>
<accession>A0A5B8UV58</accession>
<dbReference type="PROSITE" id="PS51257">
    <property type="entry name" value="PROKAR_LIPOPROTEIN"/>
    <property type="match status" value="1"/>
</dbReference>
<evidence type="ECO:0000313" key="2">
    <source>
        <dbReference type="Proteomes" id="UP000321479"/>
    </source>
</evidence>
<name>A0A5B8UV58_9SPHI</name>
<evidence type="ECO:0008006" key="3">
    <source>
        <dbReference type="Google" id="ProtNLM"/>
    </source>
</evidence>
<keyword evidence="2" id="KW-1185">Reference proteome</keyword>
<protein>
    <recommendedName>
        <fullName evidence="3">Peptidase M64</fullName>
    </recommendedName>
</protein>
<dbReference type="InterPro" id="IPR024079">
    <property type="entry name" value="MetalloPept_cat_dom_sf"/>
</dbReference>
<evidence type="ECO:0000313" key="1">
    <source>
        <dbReference type="EMBL" id="QEC62221.1"/>
    </source>
</evidence>
<dbReference type="Gene3D" id="3.40.390.10">
    <property type="entry name" value="Collagenase (Catalytic Domain)"/>
    <property type="match status" value="1"/>
</dbReference>
<dbReference type="GO" id="GO:0008237">
    <property type="term" value="F:metallopeptidase activity"/>
    <property type="evidence" value="ECO:0007669"/>
    <property type="project" value="InterPro"/>
</dbReference>
<proteinExistence type="predicted"/>
<dbReference type="OrthoDB" id="127762at2"/>
<sequence>MKRCLMLVCIAIMAVAVSCQKKSIKPKPDPKPLVYHTDGEVKKLYGNDPNGINMVIVGDAFIKDDLDTGGYYDQQVKMLVDYFFSVAPYKQNKEHFNVYVVYAESKKRGASQGFNADDTTRKLKSYFSTDVTRLLQVGDYATCYQYVQDAVPLYAANMMVVLVNDKAYGGSGGDVAVISTNELSKYIMIHEIGHSFGGLADEYADSQEAALTTASDAQFFPNTDTTNDPAKIKWMQYFPVHAYKGIVGAYQGGYYRATGVYRPELYSVMFDLGHPNYNAPSREAITRQIDAILNIPFDFNAFLNTDSASAKATTLGIGTIRPPMHDFIGMKNRVILMKKNKKQ</sequence>
<gene>
    <name evidence="1" type="ORF">FRZ54_06355</name>
</gene>
<dbReference type="InterPro" id="IPR019026">
    <property type="entry name" value="Peptidase_M64_IgA"/>
</dbReference>
<dbReference type="EMBL" id="CP042436">
    <property type="protein sequence ID" value="QEC62221.1"/>
    <property type="molecule type" value="Genomic_DNA"/>
</dbReference>
<organism evidence="1 2">
    <name type="scientific">Mucilaginibacter ginsenosidivorans</name>
    <dbReference type="NCBI Taxonomy" id="398053"/>
    <lineage>
        <taxon>Bacteria</taxon>
        <taxon>Pseudomonadati</taxon>
        <taxon>Bacteroidota</taxon>
        <taxon>Sphingobacteriia</taxon>
        <taxon>Sphingobacteriales</taxon>
        <taxon>Sphingobacteriaceae</taxon>
        <taxon>Mucilaginibacter</taxon>
    </lineage>
</organism>
<dbReference type="Pfam" id="PF09471">
    <property type="entry name" value="Peptidase_M64"/>
    <property type="match status" value="2"/>
</dbReference>
<dbReference type="KEGG" id="mgin:FRZ54_06355"/>
<dbReference type="Proteomes" id="UP000321479">
    <property type="component" value="Chromosome"/>
</dbReference>
<dbReference type="AlphaFoldDB" id="A0A5B8UV58"/>
<reference evidence="1 2" key="1">
    <citation type="journal article" date="2017" name="Curr. Microbiol.">
        <title>Mucilaginibacter ginsenosidivorans sp. nov., Isolated from Soil of Ginseng Field.</title>
        <authorList>
            <person name="Kim M.M."/>
            <person name="Siddiqi M.Z."/>
            <person name="Im W.T."/>
        </authorList>
    </citation>
    <scope>NUCLEOTIDE SEQUENCE [LARGE SCALE GENOMIC DNA]</scope>
    <source>
        <strain evidence="1 2">Gsoil 3017</strain>
    </source>
</reference>